<keyword evidence="5" id="KW-1185">Reference proteome</keyword>
<reference evidence="3 4" key="1">
    <citation type="submission" date="2015-09" db="EMBL/GenBank/DDBJ databases">
        <title>Identification and resolution of microdiversity through metagenomic sequencing of parallel consortia.</title>
        <authorList>
            <person name="Nelson W.C."/>
            <person name="Romine M.F."/>
            <person name="Lindemann S.R."/>
        </authorList>
    </citation>
    <scope>NUCLEOTIDE SEQUENCE [LARGE SCALE GENOMIC DNA]</scope>
    <source>
        <strain evidence="3">HL-91</strain>
    </source>
</reference>
<feature type="signal peptide" evidence="1">
    <location>
        <begin position="1"/>
        <end position="30"/>
    </location>
</feature>
<reference evidence="2 5" key="2">
    <citation type="submission" date="2016-01" db="EMBL/GenBank/DDBJ databases">
        <authorList>
            <person name="Varghese N."/>
        </authorList>
    </citation>
    <scope>NUCLEOTIDE SEQUENCE [LARGE SCALE GENOMIC DNA]</scope>
    <source>
        <strain evidence="2 5">HL-91</strain>
    </source>
</reference>
<dbReference type="OrthoDB" id="9797755at2"/>
<evidence type="ECO:0000256" key="1">
    <source>
        <dbReference type="SAM" id="SignalP"/>
    </source>
</evidence>
<organism evidence="3 4">
    <name type="scientific">Roseibaca calidilacus</name>
    <dbReference type="NCBI Taxonomy" id="1666912"/>
    <lineage>
        <taxon>Bacteria</taxon>
        <taxon>Pseudomonadati</taxon>
        <taxon>Pseudomonadota</taxon>
        <taxon>Alphaproteobacteria</taxon>
        <taxon>Rhodobacterales</taxon>
        <taxon>Paracoccaceae</taxon>
        <taxon>Roseinatronobacter</taxon>
    </lineage>
</organism>
<dbReference type="InterPro" id="IPR029058">
    <property type="entry name" value="AB_hydrolase_fold"/>
</dbReference>
<dbReference type="Proteomes" id="UP000182045">
    <property type="component" value="Unassembled WGS sequence"/>
</dbReference>
<dbReference type="Pfam" id="PF05990">
    <property type="entry name" value="DUF900"/>
    <property type="match status" value="1"/>
</dbReference>
<dbReference type="PATRIC" id="fig|1666912.4.peg.86"/>
<sequence>MPRTFSIAWRASAVLICIALMMGVPRPSSAQTEPDDDVVPFLTLRNQTGADVPADLFGDERSVLSAGRCRVGELDFRGLSSLAAAAPPFIREEFLFVDDVAMVEPARIFDGLQSSADAPAMYVHGYYIGFEKGCRRAALLRNNANLAGRFLWFSWPSDGSLASYIHDEADLYWSVPDIADAIIELERRFGGGAADVIGHSLGARGIVLALYEVASREPDIRLDEVVLLAPDMDFGIFQRLLPRIRGIVDNITIYVTTGDRPLAISAQLHGYPRLGQAGNDVETLEGVEVIDLSDLPSDSPTGHLYHIYNPIVGRDLDQLLNGGLHAAERRNLHVTGHNLWRLRGTDGDSMD</sequence>
<dbReference type="Proteomes" id="UP000050413">
    <property type="component" value="Unassembled WGS sequence"/>
</dbReference>
<dbReference type="SUPFAM" id="SSF53474">
    <property type="entry name" value="alpha/beta-Hydrolases"/>
    <property type="match status" value="1"/>
</dbReference>
<evidence type="ECO:0000313" key="2">
    <source>
        <dbReference type="EMBL" id="CUX82176.1"/>
    </source>
</evidence>
<name>A0A0P7WAE7_9RHOB</name>
<dbReference type="EMBL" id="FBYC01000004">
    <property type="protein sequence ID" value="CUX82176.1"/>
    <property type="molecule type" value="Genomic_DNA"/>
</dbReference>
<protein>
    <submittedName>
        <fullName evidence="2">Esterase/lipase superfamily enzyme</fullName>
    </submittedName>
</protein>
<proteinExistence type="predicted"/>
<evidence type="ECO:0000313" key="3">
    <source>
        <dbReference type="EMBL" id="KPP91181.1"/>
    </source>
</evidence>
<dbReference type="EMBL" id="LJSG01000015">
    <property type="protein sequence ID" value="KPP91181.1"/>
    <property type="molecule type" value="Genomic_DNA"/>
</dbReference>
<comment type="caution">
    <text evidence="3">The sequence shown here is derived from an EMBL/GenBank/DDBJ whole genome shotgun (WGS) entry which is preliminary data.</text>
</comment>
<dbReference type="Gene3D" id="3.40.50.1820">
    <property type="entry name" value="alpha/beta hydrolase"/>
    <property type="match status" value="1"/>
</dbReference>
<gene>
    <name evidence="2" type="ORF">Ga0058931_2213</name>
    <name evidence="3" type="ORF">HLUCCA05_14985</name>
</gene>
<evidence type="ECO:0000313" key="4">
    <source>
        <dbReference type="Proteomes" id="UP000050413"/>
    </source>
</evidence>
<accession>A0A0P7WAE7</accession>
<dbReference type="RefSeq" id="WP_072246379.1">
    <property type="nucleotide sequence ID" value="NZ_FBYC01000004.1"/>
</dbReference>
<dbReference type="PANTHER" id="PTHR36513">
    <property type="entry name" value="ABC TRANSMEMBRANE TYPE-1 DOMAIN-CONTAINING PROTEIN"/>
    <property type="match status" value="1"/>
</dbReference>
<feature type="chain" id="PRO_5010274032" evidence="1">
    <location>
        <begin position="31"/>
        <end position="351"/>
    </location>
</feature>
<dbReference type="AlphaFoldDB" id="A0A0P7WAE7"/>
<evidence type="ECO:0000313" key="5">
    <source>
        <dbReference type="Proteomes" id="UP000182045"/>
    </source>
</evidence>
<keyword evidence="1" id="KW-0732">Signal</keyword>
<dbReference type="PANTHER" id="PTHR36513:SF1">
    <property type="entry name" value="TRANSMEMBRANE PROTEIN"/>
    <property type="match status" value="1"/>
</dbReference>
<dbReference type="InterPro" id="IPR010297">
    <property type="entry name" value="DUF900_hydrolase"/>
</dbReference>